<evidence type="ECO:0000256" key="7">
    <source>
        <dbReference type="ARBA" id="ARBA00022840"/>
    </source>
</evidence>
<reference evidence="14 15" key="1">
    <citation type="journal article" date="2014" name="Int. J. Syst. Evol. Microbiol.">
        <title>Complete genome sequence of Corynebacterium casei LMG S-19264T (=DSM 44701T), isolated from a smear-ripened cheese.</title>
        <authorList>
            <consortium name="US DOE Joint Genome Institute (JGI-PGF)"/>
            <person name="Walter F."/>
            <person name="Albersmeier A."/>
            <person name="Kalinowski J."/>
            <person name="Ruckert C."/>
        </authorList>
    </citation>
    <scope>NUCLEOTIDE SEQUENCE [LARGE SCALE GENOMIC DNA]</scope>
    <source>
        <strain evidence="14 15">CGMCC 1.12925</strain>
    </source>
</reference>
<dbReference type="InterPro" id="IPR039657">
    <property type="entry name" value="Dimethylallyltransferase"/>
</dbReference>
<evidence type="ECO:0000256" key="13">
    <source>
        <dbReference type="RuleBase" id="RU003785"/>
    </source>
</evidence>
<sequence length="311" mass="35273">MKNNQAKLICVLGPTAIGKTALGIQLAKYYNTEIISADSRQFYKEMQIGTAVPSAKELAAAKHHFIQHISIEEAYSVGQFEQDANEKLKTLCKQKDKVILVGGSGLYVKSVTEGLDEFPKVNEEIREQLNKELENKGLAYLQTELKKVDPKAYQAIAIANPKRVIRALAVYRASAKTYSSFLGQKKKDKNFSVLKIGLTAPREIIYNRIEQRVDIMMENGLLDEAKTLFDKRNLNALNTVGYKELFAYLEGSISLEKAIAEIKKNTRRFAKRQLTWFTNQEDALWLDYQTPFKEIISIVEKKITQANNMPV</sequence>
<evidence type="ECO:0000256" key="5">
    <source>
        <dbReference type="ARBA" id="ARBA00022694"/>
    </source>
</evidence>
<dbReference type="PANTHER" id="PTHR11088:SF60">
    <property type="entry name" value="TRNA DIMETHYLALLYLTRANSFERASE"/>
    <property type="match status" value="1"/>
</dbReference>
<keyword evidence="8 10" id="KW-0460">Magnesium</keyword>
<evidence type="ECO:0000256" key="4">
    <source>
        <dbReference type="ARBA" id="ARBA00022679"/>
    </source>
</evidence>
<organism evidence="14 15">
    <name type="scientific">Psychroflexus salis</name>
    <dbReference type="NCBI Taxonomy" id="1526574"/>
    <lineage>
        <taxon>Bacteria</taxon>
        <taxon>Pseudomonadati</taxon>
        <taxon>Bacteroidota</taxon>
        <taxon>Flavobacteriia</taxon>
        <taxon>Flavobacteriales</taxon>
        <taxon>Flavobacteriaceae</taxon>
        <taxon>Psychroflexus</taxon>
    </lineage>
</organism>
<evidence type="ECO:0000256" key="10">
    <source>
        <dbReference type="HAMAP-Rule" id="MF_00185"/>
    </source>
</evidence>
<evidence type="ECO:0000256" key="9">
    <source>
        <dbReference type="ARBA" id="ARBA00049563"/>
    </source>
</evidence>
<feature type="binding site" evidence="10">
    <location>
        <begin position="15"/>
        <end position="20"/>
    </location>
    <ligand>
        <name>substrate</name>
    </ligand>
</feature>
<dbReference type="Proteomes" id="UP000599688">
    <property type="component" value="Unassembled WGS sequence"/>
</dbReference>
<dbReference type="GO" id="GO:0052381">
    <property type="term" value="F:tRNA dimethylallyltransferase activity"/>
    <property type="evidence" value="ECO:0007669"/>
    <property type="project" value="UniProtKB-UniRule"/>
</dbReference>
<dbReference type="EMBL" id="BMGL01000015">
    <property type="protein sequence ID" value="GGE21725.1"/>
    <property type="molecule type" value="Genomic_DNA"/>
</dbReference>
<comment type="caution">
    <text evidence="10">Lacks conserved residue(s) required for the propagation of feature annotation.</text>
</comment>
<dbReference type="PANTHER" id="PTHR11088">
    <property type="entry name" value="TRNA DIMETHYLALLYLTRANSFERASE"/>
    <property type="match status" value="1"/>
</dbReference>
<feature type="binding site" evidence="10">
    <location>
        <begin position="13"/>
        <end position="20"/>
    </location>
    <ligand>
        <name>ATP</name>
        <dbReference type="ChEBI" id="CHEBI:30616"/>
    </ligand>
</feature>
<dbReference type="Pfam" id="PF01715">
    <property type="entry name" value="IPPT"/>
    <property type="match status" value="1"/>
</dbReference>
<dbReference type="Gene3D" id="3.40.50.300">
    <property type="entry name" value="P-loop containing nucleotide triphosphate hydrolases"/>
    <property type="match status" value="1"/>
</dbReference>
<name>A0A917A324_9FLAO</name>
<evidence type="ECO:0000256" key="12">
    <source>
        <dbReference type="RuleBase" id="RU003784"/>
    </source>
</evidence>
<dbReference type="GO" id="GO:0005524">
    <property type="term" value="F:ATP binding"/>
    <property type="evidence" value="ECO:0007669"/>
    <property type="project" value="UniProtKB-UniRule"/>
</dbReference>
<evidence type="ECO:0000256" key="3">
    <source>
        <dbReference type="ARBA" id="ARBA00005842"/>
    </source>
</evidence>
<feature type="site" description="Interaction with substrate tRNA" evidence="10">
    <location>
        <position position="126"/>
    </location>
</feature>
<comment type="similarity">
    <text evidence="3 10 13">Belongs to the IPP transferase family.</text>
</comment>
<keyword evidence="4 10" id="KW-0808">Transferase</keyword>
<evidence type="ECO:0000256" key="2">
    <source>
        <dbReference type="ARBA" id="ARBA00003213"/>
    </source>
</evidence>
<keyword evidence="7 10" id="KW-0067">ATP-binding</keyword>
<comment type="function">
    <text evidence="2 10 12">Catalyzes the transfer of a dimethylallyl group onto the adenine at position 37 in tRNAs that read codons beginning with uridine, leading to the formation of N6-(dimethylallyl)adenosine (i(6)A).</text>
</comment>
<dbReference type="AlphaFoldDB" id="A0A917A324"/>
<dbReference type="HAMAP" id="MF_00185">
    <property type="entry name" value="IPP_trans"/>
    <property type="match status" value="1"/>
</dbReference>
<dbReference type="InterPro" id="IPR018022">
    <property type="entry name" value="IPT"/>
</dbReference>
<evidence type="ECO:0000256" key="8">
    <source>
        <dbReference type="ARBA" id="ARBA00022842"/>
    </source>
</evidence>
<evidence type="ECO:0000256" key="11">
    <source>
        <dbReference type="RuleBase" id="RU003783"/>
    </source>
</evidence>
<dbReference type="SUPFAM" id="SSF52540">
    <property type="entry name" value="P-loop containing nucleoside triphosphate hydrolases"/>
    <property type="match status" value="2"/>
</dbReference>
<keyword evidence="5 10" id="KW-0819">tRNA processing</keyword>
<proteinExistence type="inferred from homology"/>
<feature type="site" description="Interaction with substrate tRNA" evidence="10">
    <location>
        <position position="104"/>
    </location>
</feature>
<dbReference type="RefSeq" id="WP_188407062.1">
    <property type="nucleotide sequence ID" value="NZ_BMGL01000015.1"/>
</dbReference>
<feature type="region of interest" description="Interaction with substrate tRNA" evidence="10">
    <location>
        <begin position="38"/>
        <end position="41"/>
    </location>
</feature>
<evidence type="ECO:0000256" key="6">
    <source>
        <dbReference type="ARBA" id="ARBA00022741"/>
    </source>
</evidence>
<gene>
    <name evidence="10 14" type="primary">miaA</name>
    <name evidence="14" type="ORF">GCM10010831_23490</name>
</gene>
<dbReference type="InterPro" id="IPR027417">
    <property type="entry name" value="P-loop_NTPase"/>
</dbReference>
<dbReference type="GO" id="GO:0006400">
    <property type="term" value="P:tRNA modification"/>
    <property type="evidence" value="ECO:0007669"/>
    <property type="project" value="TreeGrafter"/>
</dbReference>
<comment type="cofactor">
    <cofactor evidence="1 10">
        <name>Mg(2+)</name>
        <dbReference type="ChEBI" id="CHEBI:18420"/>
    </cofactor>
</comment>
<dbReference type="EC" id="2.5.1.75" evidence="10"/>
<keyword evidence="15" id="KW-1185">Reference proteome</keyword>
<dbReference type="Gene3D" id="1.10.20.140">
    <property type="match status" value="1"/>
</dbReference>
<comment type="catalytic activity">
    <reaction evidence="9 10 11">
        <text>adenosine(37) in tRNA + dimethylallyl diphosphate = N(6)-dimethylallyladenosine(37) in tRNA + diphosphate</text>
        <dbReference type="Rhea" id="RHEA:26482"/>
        <dbReference type="Rhea" id="RHEA-COMP:10162"/>
        <dbReference type="Rhea" id="RHEA-COMP:10375"/>
        <dbReference type="ChEBI" id="CHEBI:33019"/>
        <dbReference type="ChEBI" id="CHEBI:57623"/>
        <dbReference type="ChEBI" id="CHEBI:74411"/>
        <dbReference type="ChEBI" id="CHEBI:74415"/>
        <dbReference type="EC" id="2.5.1.75"/>
    </reaction>
</comment>
<dbReference type="NCBIfam" id="TIGR00174">
    <property type="entry name" value="miaA"/>
    <property type="match status" value="1"/>
</dbReference>
<comment type="subunit">
    <text evidence="10">Monomer.</text>
</comment>
<accession>A0A917A324</accession>
<evidence type="ECO:0000256" key="1">
    <source>
        <dbReference type="ARBA" id="ARBA00001946"/>
    </source>
</evidence>
<evidence type="ECO:0000313" key="14">
    <source>
        <dbReference type="EMBL" id="GGE21725.1"/>
    </source>
</evidence>
<evidence type="ECO:0000313" key="15">
    <source>
        <dbReference type="Proteomes" id="UP000599688"/>
    </source>
</evidence>
<keyword evidence="6 10" id="KW-0547">Nucleotide-binding</keyword>
<protein>
    <recommendedName>
        <fullName evidence="10">tRNA dimethylallyltransferase</fullName>
        <ecNumber evidence="10">2.5.1.75</ecNumber>
    </recommendedName>
    <alternativeName>
        <fullName evidence="10">Dimethylallyl diphosphate:tRNA dimethylallyltransferase</fullName>
        <shortName evidence="10">DMAPP:tRNA dimethylallyltransferase</shortName>
        <shortName evidence="10">DMATase</shortName>
    </alternativeName>
    <alternativeName>
        <fullName evidence="10">Isopentenyl-diphosphate:tRNA isopentenyltransferase</fullName>
        <shortName evidence="10">IPP transferase</shortName>
        <shortName evidence="10">IPPT</shortName>
        <shortName evidence="10">IPTase</shortName>
    </alternativeName>
</protein>
<comment type="caution">
    <text evidence="14">The sequence shown here is derived from an EMBL/GenBank/DDBJ whole genome shotgun (WGS) entry which is preliminary data.</text>
</comment>